<evidence type="ECO:0000313" key="2">
    <source>
        <dbReference type="Proteomes" id="UP000475666"/>
    </source>
</evidence>
<reference evidence="1 2" key="1">
    <citation type="submission" date="2020-01" db="EMBL/GenBank/DDBJ databases">
        <title>Insect and environment-associated Actinomycetes.</title>
        <authorList>
            <person name="Currrie C."/>
            <person name="Chevrette M."/>
            <person name="Carlson C."/>
            <person name="Stubbendieck R."/>
            <person name="Wendt-Pienkowski E."/>
        </authorList>
    </citation>
    <scope>NUCLEOTIDE SEQUENCE [LARGE SCALE GENOMIC DNA]</scope>
    <source>
        <strain evidence="1 2">SID7739</strain>
    </source>
</reference>
<organism evidence="1 2">
    <name type="scientific">Streptomyces rubrogriseus</name>
    <dbReference type="NCBI Taxonomy" id="194673"/>
    <lineage>
        <taxon>Bacteria</taxon>
        <taxon>Bacillati</taxon>
        <taxon>Actinomycetota</taxon>
        <taxon>Actinomycetes</taxon>
        <taxon>Kitasatosporales</taxon>
        <taxon>Streptomycetaceae</taxon>
        <taxon>Streptomyces</taxon>
        <taxon>Streptomyces violaceoruber group</taxon>
    </lineage>
</organism>
<gene>
    <name evidence="1" type="ORF">G3I66_11645</name>
</gene>
<name>A0A6G3TAT4_9ACTN</name>
<dbReference type="AlphaFoldDB" id="A0A6G3TAT4"/>
<comment type="caution">
    <text evidence="1">The sequence shown here is derived from an EMBL/GenBank/DDBJ whole genome shotgun (WGS) entry which is preliminary data.</text>
</comment>
<dbReference type="Proteomes" id="UP000475666">
    <property type="component" value="Unassembled WGS sequence"/>
</dbReference>
<sequence>MQASTGVSEAARQPNLKVERVAAYIKGGIEGKVVDTVDEAVVEEGKFDGPHIDVTFDNRAPGPSLITKATVHVRESGFLPSCHQIGGNLVVSMNYDFPIPAKPLKGYEKSKEISFTVKDNDLDRLTVTIGPAGDLTTPWYGLVDVSFQHDGKKTTVGPIAVVDAGTNPQFRPDGDSWIIKNVVDPYCLSESSSLVDRLMGIPDVTVSKELKSLRDKLTSMGH</sequence>
<dbReference type="EMBL" id="JAAGMQ010000344">
    <property type="protein sequence ID" value="NEC33827.1"/>
    <property type="molecule type" value="Genomic_DNA"/>
</dbReference>
<accession>A0A6G3TAT4</accession>
<evidence type="ECO:0000313" key="1">
    <source>
        <dbReference type="EMBL" id="NEC33827.1"/>
    </source>
</evidence>
<proteinExistence type="predicted"/>
<protein>
    <submittedName>
        <fullName evidence="1">Uncharacterized protein</fullName>
    </submittedName>
</protein>